<gene>
    <name evidence="2" type="ORF">S12H4_16804</name>
</gene>
<dbReference type="InterPro" id="IPR036038">
    <property type="entry name" value="Aminotransferase-like"/>
</dbReference>
<dbReference type="Pfam" id="PF01063">
    <property type="entry name" value="Aminotran_4"/>
    <property type="match status" value="1"/>
</dbReference>
<accession>X1TLY7</accession>
<protein>
    <recommendedName>
        <fullName evidence="3">Branched-chain amino acid aminotransferase</fullName>
    </recommendedName>
</protein>
<dbReference type="GO" id="GO:0003824">
    <property type="term" value="F:catalytic activity"/>
    <property type="evidence" value="ECO:0007669"/>
    <property type="project" value="InterPro"/>
</dbReference>
<dbReference type="GO" id="GO:0046394">
    <property type="term" value="P:carboxylic acid biosynthetic process"/>
    <property type="evidence" value="ECO:0007669"/>
    <property type="project" value="UniProtKB-ARBA"/>
</dbReference>
<name>X1TLY7_9ZZZZ</name>
<dbReference type="SUPFAM" id="SSF56752">
    <property type="entry name" value="D-aminoacid aminotransferase-like PLP-dependent enzymes"/>
    <property type="match status" value="1"/>
</dbReference>
<evidence type="ECO:0000256" key="1">
    <source>
        <dbReference type="ARBA" id="ARBA00009320"/>
    </source>
</evidence>
<dbReference type="InterPro" id="IPR050571">
    <property type="entry name" value="Class-IV_PLP-Dep_Aminotrnsfr"/>
</dbReference>
<sequence>MGITRDTIIKLAQNELGLATIERQIDRSELYAADECFFTGTAANITPVGEVDRRKIGNNEIGEITKKLQQLYSDVIRGNNQKYLDWCTPVYKKA</sequence>
<dbReference type="AlphaFoldDB" id="X1TLY7"/>
<dbReference type="Gene3D" id="3.20.10.10">
    <property type="entry name" value="D-amino Acid Aminotransferase, subunit A, domain 2"/>
    <property type="match status" value="1"/>
</dbReference>
<comment type="caution">
    <text evidence="2">The sequence shown here is derived from an EMBL/GenBank/DDBJ whole genome shotgun (WGS) entry which is preliminary data.</text>
</comment>
<dbReference type="PANTHER" id="PTHR42743:SF4">
    <property type="entry name" value="BRANCHED-CHAIN-AMINO-ACID AMINOTRANSFERASE-RELATED"/>
    <property type="match status" value="1"/>
</dbReference>
<comment type="similarity">
    <text evidence="1">Belongs to the class-IV pyridoxal-phosphate-dependent aminotransferase family.</text>
</comment>
<dbReference type="EMBL" id="BARW01008152">
    <property type="protein sequence ID" value="GAI81034.1"/>
    <property type="molecule type" value="Genomic_DNA"/>
</dbReference>
<organism evidence="2">
    <name type="scientific">marine sediment metagenome</name>
    <dbReference type="NCBI Taxonomy" id="412755"/>
    <lineage>
        <taxon>unclassified sequences</taxon>
        <taxon>metagenomes</taxon>
        <taxon>ecological metagenomes</taxon>
    </lineage>
</organism>
<proteinExistence type="inferred from homology"/>
<dbReference type="InterPro" id="IPR043132">
    <property type="entry name" value="BCAT-like_C"/>
</dbReference>
<dbReference type="InterPro" id="IPR001544">
    <property type="entry name" value="Aminotrans_IV"/>
</dbReference>
<dbReference type="PANTHER" id="PTHR42743">
    <property type="entry name" value="AMINO-ACID AMINOTRANSFERASE"/>
    <property type="match status" value="1"/>
</dbReference>
<evidence type="ECO:0008006" key="3">
    <source>
        <dbReference type="Google" id="ProtNLM"/>
    </source>
</evidence>
<reference evidence="2" key="1">
    <citation type="journal article" date="2014" name="Front. Microbiol.">
        <title>High frequency of phylogenetically diverse reductive dehalogenase-homologous genes in deep subseafloor sedimentary metagenomes.</title>
        <authorList>
            <person name="Kawai M."/>
            <person name="Futagami T."/>
            <person name="Toyoda A."/>
            <person name="Takaki Y."/>
            <person name="Nishi S."/>
            <person name="Hori S."/>
            <person name="Arai W."/>
            <person name="Tsubouchi T."/>
            <person name="Morono Y."/>
            <person name="Uchiyama I."/>
            <person name="Ito T."/>
            <person name="Fujiyama A."/>
            <person name="Inagaki F."/>
            <person name="Takami H."/>
        </authorList>
    </citation>
    <scope>NUCLEOTIDE SEQUENCE</scope>
    <source>
        <strain evidence="2">Expedition CK06-06</strain>
    </source>
</reference>
<evidence type="ECO:0000313" key="2">
    <source>
        <dbReference type="EMBL" id="GAI81034.1"/>
    </source>
</evidence>